<proteinExistence type="predicted"/>
<evidence type="ECO:0000313" key="2">
    <source>
        <dbReference type="EMBL" id="BAB51278.1"/>
    </source>
</evidence>
<keyword evidence="1" id="KW-0472">Membrane</keyword>
<dbReference type="KEGG" id="mlo:msl4677"/>
<organism evidence="2 3">
    <name type="scientific">Mesorhizobium japonicum (strain LMG 29417 / CECT 9101 / MAFF 303099)</name>
    <name type="common">Mesorhizobium loti (strain MAFF 303099)</name>
    <dbReference type="NCBI Taxonomy" id="266835"/>
    <lineage>
        <taxon>Bacteria</taxon>
        <taxon>Pseudomonadati</taxon>
        <taxon>Pseudomonadota</taxon>
        <taxon>Alphaproteobacteria</taxon>
        <taxon>Hyphomicrobiales</taxon>
        <taxon>Phyllobacteriaceae</taxon>
        <taxon>Mesorhizobium</taxon>
    </lineage>
</organism>
<dbReference type="RefSeq" id="WP_010912620.1">
    <property type="nucleotide sequence ID" value="NC_002678.2"/>
</dbReference>
<keyword evidence="1" id="KW-0812">Transmembrane</keyword>
<dbReference type="AlphaFoldDB" id="Q98DJ3"/>
<dbReference type="EMBL" id="BA000012">
    <property type="protein sequence ID" value="BAB51278.1"/>
    <property type="molecule type" value="Genomic_DNA"/>
</dbReference>
<reference evidence="2 3" key="1">
    <citation type="journal article" date="2000" name="DNA Res.">
        <title>Complete genome structure of the nitrogen-fixing symbiotic bacterium Mesorhizobium loti.</title>
        <authorList>
            <person name="Kaneko T."/>
            <person name="Nakamura Y."/>
            <person name="Sato S."/>
            <person name="Asamizu E."/>
            <person name="Kato T."/>
            <person name="Sasamoto S."/>
            <person name="Watanabe A."/>
            <person name="Idesawa K."/>
            <person name="Ishikawa A."/>
            <person name="Kawashima K."/>
            <person name="Kimura T."/>
            <person name="Kishida Y."/>
            <person name="Kiyokawa C."/>
            <person name="Kohara M."/>
            <person name="Matsumoto M."/>
            <person name="Matsuno A."/>
            <person name="Mochizuki Y."/>
            <person name="Nakayama S."/>
            <person name="Nakazaki N."/>
            <person name="Shimpo S."/>
            <person name="Sugimoto M."/>
            <person name="Takeuchi C."/>
            <person name="Yamada M."/>
            <person name="Tabata S."/>
        </authorList>
    </citation>
    <scope>NUCLEOTIDE SEQUENCE [LARGE SCALE GENOMIC DNA]</scope>
    <source>
        <strain evidence="3">LMG 29417 / CECT 9101 / MAFF 303099</strain>
    </source>
</reference>
<keyword evidence="1" id="KW-1133">Transmembrane helix</keyword>
<name>Q98DJ3_RHILO</name>
<feature type="transmembrane region" description="Helical" evidence="1">
    <location>
        <begin position="17"/>
        <end position="34"/>
    </location>
</feature>
<sequence length="77" mass="9087">MGWQRENIPDLKFDRRWKWLLAPGLFFQWFIYMFPSGNHGSIVRATRHARSPVMTYIFSAAFYLFAAGYIIILLAGR</sequence>
<accession>Q98DJ3</accession>
<dbReference type="HOGENOM" id="CLU_2635604_0_0_5"/>
<dbReference type="Proteomes" id="UP000000552">
    <property type="component" value="Chromosome"/>
</dbReference>
<gene>
    <name evidence="2" type="ordered locus">msl4677</name>
</gene>
<evidence type="ECO:0000256" key="1">
    <source>
        <dbReference type="SAM" id="Phobius"/>
    </source>
</evidence>
<feature type="transmembrane region" description="Helical" evidence="1">
    <location>
        <begin position="54"/>
        <end position="75"/>
    </location>
</feature>
<evidence type="ECO:0000313" key="3">
    <source>
        <dbReference type="Proteomes" id="UP000000552"/>
    </source>
</evidence>
<protein>
    <submittedName>
        <fullName evidence="2">Msl4677 protein</fullName>
    </submittedName>
</protein>